<organism evidence="2 3">
    <name type="scientific">Rubroshorea leprosula</name>
    <dbReference type="NCBI Taxonomy" id="152421"/>
    <lineage>
        <taxon>Eukaryota</taxon>
        <taxon>Viridiplantae</taxon>
        <taxon>Streptophyta</taxon>
        <taxon>Embryophyta</taxon>
        <taxon>Tracheophyta</taxon>
        <taxon>Spermatophyta</taxon>
        <taxon>Magnoliopsida</taxon>
        <taxon>eudicotyledons</taxon>
        <taxon>Gunneridae</taxon>
        <taxon>Pentapetalae</taxon>
        <taxon>rosids</taxon>
        <taxon>malvids</taxon>
        <taxon>Malvales</taxon>
        <taxon>Dipterocarpaceae</taxon>
        <taxon>Rubroshorea</taxon>
    </lineage>
</organism>
<comment type="caution">
    <text evidence="2">The sequence shown here is derived from an EMBL/GenBank/DDBJ whole genome shotgun (WGS) entry which is preliminary data.</text>
</comment>
<evidence type="ECO:0000313" key="2">
    <source>
        <dbReference type="EMBL" id="GKV06355.1"/>
    </source>
</evidence>
<gene>
    <name evidence="2" type="ORF">SLEP1_g18255</name>
</gene>
<sequence>MNGGGVSKISWRCEQNQGMICYALLLLFGPVKERKMSGRGVRLEGDEADEGLVSEMPTEVEQGD</sequence>
<protein>
    <submittedName>
        <fullName evidence="2">Uncharacterized protein</fullName>
    </submittedName>
</protein>
<name>A0AAV5J0G6_9ROSI</name>
<keyword evidence="3" id="KW-1185">Reference proteome</keyword>
<accession>A0AAV5J0G6</accession>
<evidence type="ECO:0000256" key="1">
    <source>
        <dbReference type="SAM" id="MobiDB-lite"/>
    </source>
</evidence>
<dbReference type="AlphaFoldDB" id="A0AAV5J0G6"/>
<proteinExistence type="predicted"/>
<reference evidence="2 3" key="1">
    <citation type="journal article" date="2021" name="Commun. Biol.">
        <title>The genome of Shorea leprosula (Dipterocarpaceae) highlights the ecological relevance of drought in aseasonal tropical rainforests.</title>
        <authorList>
            <person name="Ng K.K.S."/>
            <person name="Kobayashi M.J."/>
            <person name="Fawcett J.A."/>
            <person name="Hatakeyama M."/>
            <person name="Paape T."/>
            <person name="Ng C.H."/>
            <person name="Ang C.C."/>
            <person name="Tnah L.H."/>
            <person name="Lee C.T."/>
            <person name="Nishiyama T."/>
            <person name="Sese J."/>
            <person name="O'Brien M.J."/>
            <person name="Copetti D."/>
            <person name="Mohd Noor M.I."/>
            <person name="Ong R.C."/>
            <person name="Putra M."/>
            <person name="Sireger I.Z."/>
            <person name="Indrioko S."/>
            <person name="Kosugi Y."/>
            <person name="Izuno A."/>
            <person name="Isagi Y."/>
            <person name="Lee S.L."/>
            <person name="Shimizu K.K."/>
        </authorList>
    </citation>
    <scope>NUCLEOTIDE SEQUENCE [LARGE SCALE GENOMIC DNA]</scope>
    <source>
        <strain evidence="2">214</strain>
    </source>
</reference>
<dbReference type="Proteomes" id="UP001054252">
    <property type="component" value="Unassembled WGS sequence"/>
</dbReference>
<evidence type="ECO:0000313" key="3">
    <source>
        <dbReference type="Proteomes" id="UP001054252"/>
    </source>
</evidence>
<feature type="region of interest" description="Disordered" evidence="1">
    <location>
        <begin position="42"/>
        <end position="64"/>
    </location>
</feature>
<dbReference type="EMBL" id="BPVZ01000025">
    <property type="protein sequence ID" value="GKV06355.1"/>
    <property type="molecule type" value="Genomic_DNA"/>
</dbReference>